<organism evidence="3 4">
    <name type="scientific">Bemisia tabaci</name>
    <name type="common">Sweetpotato whitefly</name>
    <name type="synonym">Aleurodes tabaci</name>
    <dbReference type="NCBI Taxonomy" id="7038"/>
    <lineage>
        <taxon>Eukaryota</taxon>
        <taxon>Metazoa</taxon>
        <taxon>Ecdysozoa</taxon>
        <taxon>Arthropoda</taxon>
        <taxon>Hexapoda</taxon>
        <taxon>Insecta</taxon>
        <taxon>Pterygota</taxon>
        <taxon>Neoptera</taxon>
        <taxon>Paraneoptera</taxon>
        <taxon>Hemiptera</taxon>
        <taxon>Sternorrhyncha</taxon>
        <taxon>Aleyrodoidea</taxon>
        <taxon>Aleyrodidae</taxon>
        <taxon>Aleyrodinae</taxon>
        <taxon>Bemisia</taxon>
    </lineage>
</organism>
<dbReference type="Proteomes" id="UP001152759">
    <property type="component" value="Chromosome 2"/>
</dbReference>
<keyword evidence="4" id="KW-1185">Reference proteome</keyword>
<protein>
    <recommendedName>
        <fullName evidence="2">Replication protein A OB domain-containing protein</fullName>
    </recommendedName>
</protein>
<dbReference type="AlphaFoldDB" id="A0A9P0A6Y3"/>
<dbReference type="Pfam" id="PF16900">
    <property type="entry name" value="REPA_OB_2"/>
    <property type="match status" value="1"/>
</dbReference>
<evidence type="ECO:0000313" key="3">
    <source>
        <dbReference type="EMBL" id="CAH0384654.1"/>
    </source>
</evidence>
<proteinExistence type="predicted"/>
<dbReference type="SUPFAM" id="SSF50249">
    <property type="entry name" value="Nucleic acid-binding proteins"/>
    <property type="match status" value="1"/>
</dbReference>
<keyword evidence="1" id="KW-0238">DNA-binding</keyword>
<evidence type="ECO:0000256" key="1">
    <source>
        <dbReference type="ARBA" id="ARBA00023125"/>
    </source>
</evidence>
<sequence length="120" mass="13549">MLSRDCESQISFSKDVIGIIGSVSESKEVPTKKGTEILKKEIVLHDHNLSSIDLIPWGDQSMLLGKEDENVVISISNAIKSSYMDQNQLSRAWNSHIDKNPESSEATELYTWLIERKDLD</sequence>
<reference evidence="3" key="1">
    <citation type="submission" date="2021-12" db="EMBL/GenBank/DDBJ databases">
        <authorList>
            <person name="King R."/>
        </authorList>
    </citation>
    <scope>NUCLEOTIDE SEQUENCE</scope>
</reference>
<dbReference type="InterPro" id="IPR012340">
    <property type="entry name" value="NA-bd_OB-fold"/>
</dbReference>
<evidence type="ECO:0000259" key="2">
    <source>
        <dbReference type="Pfam" id="PF16900"/>
    </source>
</evidence>
<feature type="domain" description="Replication protein A OB" evidence="2">
    <location>
        <begin position="15"/>
        <end position="77"/>
    </location>
</feature>
<evidence type="ECO:0000313" key="4">
    <source>
        <dbReference type="Proteomes" id="UP001152759"/>
    </source>
</evidence>
<dbReference type="GO" id="GO:0003677">
    <property type="term" value="F:DNA binding"/>
    <property type="evidence" value="ECO:0007669"/>
    <property type="project" value="UniProtKB-KW"/>
</dbReference>
<dbReference type="EMBL" id="OU963863">
    <property type="protein sequence ID" value="CAH0384654.1"/>
    <property type="molecule type" value="Genomic_DNA"/>
</dbReference>
<dbReference type="Gene3D" id="2.40.50.140">
    <property type="entry name" value="Nucleic acid-binding proteins"/>
    <property type="match status" value="1"/>
</dbReference>
<name>A0A9P0A6Y3_BEMTA</name>
<accession>A0A9P0A6Y3</accession>
<gene>
    <name evidence="3" type="ORF">BEMITA_LOCUS3956</name>
</gene>
<dbReference type="InterPro" id="IPR031657">
    <property type="entry name" value="REPA_OB_2"/>
</dbReference>